<comment type="caution">
    <text evidence="2">The sequence shown here is derived from an EMBL/GenBank/DDBJ whole genome shotgun (WGS) entry which is preliminary data.</text>
</comment>
<accession>A0A921QSW7</accession>
<feature type="region of interest" description="Disordered" evidence="1">
    <location>
        <begin position="1"/>
        <end position="26"/>
    </location>
</feature>
<dbReference type="Proteomes" id="UP000807115">
    <property type="component" value="Chromosome 6"/>
</dbReference>
<dbReference type="EMBL" id="CM027685">
    <property type="protein sequence ID" value="KAG0527179.1"/>
    <property type="molecule type" value="Genomic_DNA"/>
</dbReference>
<evidence type="ECO:0000313" key="3">
    <source>
        <dbReference type="Proteomes" id="UP000807115"/>
    </source>
</evidence>
<name>A0A921QSW7_SORBI</name>
<gene>
    <name evidence="2" type="ORF">BDA96_06G210700</name>
</gene>
<reference evidence="2" key="2">
    <citation type="submission" date="2020-10" db="EMBL/GenBank/DDBJ databases">
        <authorList>
            <person name="Cooper E.A."/>
            <person name="Brenton Z.W."/>
            <person name="Flinn B.S."/>
            <person name="Jenkins J."/>
            <person name="Shu S."/>
            <person name="Flowers D."/>
            <person name="Luo F."/>
            <person name="Wang Y."/>
            <person name="Xia P."/>
            <person name="Barry K."/>
            <person name="Daum C."/>
            <person name="Lipzen A."/>
            <person name="Yoshinaga Y."/>
            <person name="Schmutz J."/>
            <person name="Saski C."/>
            <person name="Vermerris W."/>
            <person name="Kresovich S."/>
        </authorList>
    </citation>
    <scope>NUCLEOTIDE SEQUENCE</scope>
</reference>
<evidence type="ECO:0000256" key="1">
    <source>
        <dbReference type="SAM" id="MobiDB-lite"/>
    </source>
</evidence>
<evidence type="ECO:0000313" key="2">
    <source>
        <dbReference type="EMBL" id="KAG0527179.1"/>
    </source>
</evidence>
<dbReference type="AlphaFoldDB" id="A0A921QSW7"/>
<feature type="compositionally biased region" description="Basic and acidic residues" evidence="1">
    <location>
        <begin position="1"/>
        <end position="11"/>
    </location>
</feature>
<sequence>MNRFIKAEKKNTQASMEKGPNRSKTTSEKTLFCTCTHTLNPGDWRLLSAPPKAANKDSGQLLLGSVSIKGRTTPRSPSHTHTHTHTLCQLPPLRVCDCP</sequence>
<organism evidence="2 3">
    <name type="scientific">Sorghum bicolor</name>
    <name type="common">Sorghum</name>
    <name type="synonym">Sorghum vulgare</name>
    <dbReference type="NCBI Taxonomy" id="4558"/>
    <lineage>
        <taxon>Eukaryota</taxon>
        <taxon>Viridiplantae</taxon>
        <taxon>Streptophyta</taxon>
        <taxon>Embryophyta</taxon>
        <taxon>Tracheophyta</taxon>
        <taxon>Spermatophyta</taxon>
        <taxon>Magnoliopsida</taxon>
        <taxon>Liliopsida</taxon>
        <taxon>Poales</taxon>
        <taxon>Poaceae</taxon>
        <taxon>PACMAD clade</taxon>
        <taxon>Panicoideae</taxon>
        <taxon>Andropogonodae</taxon>
        <taxon>Andropogoneae</taxon>
        <taxon>Sorghinae</taxon>
        <taxon>Sorghum</taxon>
    </lineage>
</organism>
<protein>
    <submittedName>
        <fullName evidence="2">Uncharacterized protein</fullName>
    </submittedName>
</protein>
<proteinExistence type="predicted"/>
<reference evidence="2" key="1">
    <citation type="journal article" date="2019" name="BMC Genomics">
        <title>A new reference genome for Sorghum bicolor reveals high levels of sequence similarity between sweet and grain genotypes: implications for the genetics of sugar metabolism.</title>
        <authorList>
            <person name="Cooper E.A."/>
            <person name="Brenton Z.W."/>
            <person name="Flinn B.S."/>
            <person name="Jenkins J."/>
            <person name="Shu S."/>
            <person name="Flowers D."/>
            <person name="Luo F."/>
            <person name="Wang Y."/>
            <person name="Xia P."/>
            <person name="Barry K."/>
            <person name="Daum C."/>
            <person name="Lipzen A."/>
            <person name="Yoshinaga Y."/>
            <person name="Schmutz J."/>
            <person name="Saski C."/>
            <person name="Vermerris W."/>
            <person name="Kresovich S."/>
        </authorList>
    </citation>
    <scope>NUCLEOTIDE SEQUENCE</scope>
</reference>